<comment type="caution">
    <text evidence="6">The sequence shown here is derived from an EMBL/GenBank/DDBJ whole genome shotgun (WGS) entry which is preliminary data.</text>
</comment>
<dbReference type="InterPro" id="IPR036412">
    <property type="entry name" value="HAD-like_sf"/>
</dbReference>
<dbReference type="InterPro" id="IPR006439">
    <property type="entry name" value="HAD-SF_hydro_IA"/>
</dbReference>
<organism evidence="6 7">
    <name type="scientific">Levilactobacillus spicheri</name>
    <dbReference type="NCBI Taxonomy" id="216463"/>
    <lineage>
        <taxon>Bacteria</taxon>
        <taxon>Bacillati</taxon>
        <taxon>Bacillota</taxon>
        <taxon>Bacilli</taxon>
        <taxon>Lactobacillales</taxon>
        <taxon>Lactobacillaceae</taxon>
        <taxon>Levilactobacillus</taxon>
    </lineage>
</organism>
<dbReference type="PANTHER" id="PTHR46193">
    <property type="entry name" value="6-PHOSPHOGLUCONATE PHOSPHATASE"/>
    <property type="match status" value="1"/>
</dbReference>
<sequence length="219" mass="24388">MLKSLIFDFNGTMFFDGQIQKASWRAFLAAEFGCSLTDADFSEHVSGRNNRHTFTYFAGHDFDDHTLAELAEREEQRYRAACLAHPAAFHLVAGLPELLTRCQRAGLQVNIATVSEATNVDFFFEHLQLARWFDRDKVVLNDGQLPGKPAPAMFLQAMHQINAVPATSAIFEDSASGIAAANRAHAGQVILVEDPQLAPMAMPAELRIDATIHDYYQFE</sequence>
<keyword evidence="3" id="KW-0479">Metal-binding</keyword>
<dbReference type="InterPro" id="IPR051600">
    <property type="entry name" value="Beta-PGM-like"/>
</dbReference>
<dbReference type="SFLD" id="SFLDS00003">
    <property type="entry name" value="Haloacid_Dehalogenase"/>
    <property type="match status" value="1"/>
</dbReference>
<dbReference type="Gene3D" id="3.40.50.1000">
    <property type="entry name" value="HAD superfamily/HAD-like"/>
    <property type="match status" value="1"/>
</dbReference>
<evidence type="ECO:0000256" key="3">
    <source>
        <dbReference type="ARBA" id="ARBA00022723"/>
    </source>
</evidence>
<dbReference type="Gene3D" id="1.10.150.240">
    <property type="entry name" value="Putative phosphatase, domain 2"/>
    <property type="match status" value="1"/>
</dbReference>
<dbReference type="Pfam" id="PF13419">
    <property type="entry name" value="HAD_2"/>
    <property type="match status" value="1"/>
</dbReference>
<accession>A0A0F3RTF5</accession>
<dbReference type="InterPro" id="IPR023198">
    <property type="entry name" value="PGP-like_dom2"/>
</dbReference>
<evidence type="ECO:0000256" key="2">
    <source>
        <dbReference type="ARBA" id="ARBA00006171"/>
    </source>
</evidence>
<dbReference type="CDD" id="cd07505">
    <property type="entry name" value="HAD_BPGM-like"/>
    <property type="match status" value="1"/>
</dbReference>
<dbReference type="InterPro" id="IPR023214">
    <property type="entry name" value="HAD_sf"/>
</dbReference>
<proteinExistence type="inferred from homology"/>
<gene>
    <name evidence="6" type="ORF">VC81_02120</name>
</gene>
<evidence type="ECO:0000256" key="4">
    <source>
        <dbReference type="ARBA" id="ARBA00022842"/>
    </source>
</evidence>
<dbReference type="EMBL" id="JZCR01000006">
    <property type="protein sequence ID" value="KJW13288.1"/>
    <property type="molecule type" value="Genomic_DNA"/>
</dbReference>
<dbReference type="Proteomes" id="UP000033491">
    <property type="component" value="Unassembled WGS sequence"/>
</dbReference>
<evidence type="ECO:0000313" key="7">
    <source>
        <dbReference type="Proteomes" id="UP000033491"/>
    </source>
</evidence>
<dbReference type="PANTHER" id="PTHR46193:SF18">
    <property type="entry name" value="HEXITOL PHOSPHATASE B"/>
    <property type="match status" value="1"/>
</dbReference>
<keyword evidence="4" id="KW-0460">Magnesium</keyword>
<dbReference type="InterPro" id="IPR041492">
    <property type="entry name" value="HAD_2"/>
</dbReference>
<protein>
    <submittedName>
        <fullName evidence="6">Beta-phosphoglucomutase</fullName>
    </submittedName>
</protein>
<dbReference type="GO" id="GO:0003824">
    <property type="term" value="F:catalytic activity"/>
    <property type="evidence" value="ECO:0007669"/>
    <property type="project" value="UniProtKB-ARBA"/>
</dbReference>
<dbReference type="GO" id="GO:0046872">
    <property type="term" value="F:metal ion binding"/>
    <property type="evidence" value="ECO:0007669"/>
    <property type="project" value="UniProtKB-KW"/>
</dbReference>
<evidence type="ECO:0000256" key="5">
    <source>
        <dbReference type="ARBA" id="ARBA00023277"/>
    </source>
</evidence>
<keyword evidence="5" id="KW-0119">Carbohydrate metabolism</keyword>
<name>A0A0F3RTF5_9LACO</name>
<dbReference type="SFLD" id="SFLDG01129">
    <property type="entry name" value="C1.5:_HAD__Beta-PGM__Phosphata"/>
    <property type="match status" value="1"/>
</dbReference>
<comment type="cofactor">
    <cofactor evidence="1">
        <name>Mg(2+)</name>
        <dbReference type="ChEBI" id="CHEBI:18420"/>
    </cofactor>
</comment>
<dbReference type="AlphaFoldDB" id="A0A0F3RTF5"/>
<evidence type="ECO:0000256" key="1">
    <source>
        <dbReference type="ARBA" id="ARBA00001946"/>
    </source>
</evidence>
<dbReference type="SUPFAM" id="SSF56784">
    <property type="entry name" value="HAD-like"/>
    <property type="match status" value="1"/>
</dbReference>
<dbReference type="RefSeq" id="WP_045806514.1">
    <property type="nucleotide sequence ID" value="NZ_JZCR01000006.1"/>
</dbReference>
<comment type="similarity">
    <text evidence="2">Belongs to the HAD-like hydrolase superfamily. CbbY/CbbZ/Gph/YieH family.</text>
</comment>
<reference evidence="6 7" key="1">
    <citation type="submission" date="2015-03" db="EMBL/GenBank/DDBJ databases">
        <authorList>
            <person name="Zheng J."/>
            <person name="Ganezle M."/>
        </authorList>
    </citation>
    <scope>NUCLEOTIDE SEQUENCE [LARGE SCALE GENOMIC DNA]</scope>
    <source>
        <strain evidence="6 7">LP38</strain>
    </source>
</reference>
<dbReference type="NCBIfam" id="TIGR01509">
    <property type="entry name" value="HAD-SF-IA-v3"/>
    <property type="match status" value="1"/>
</dbReference>
<evidence type="ECO:0000313" key="6">
    <source>
        <dbReference type="EMBL" id="KJW13288.1"/>
    </source>
</evidence>
<dbReference type="PATRIC" id="fig|216463.3.peg.2231"/>
<dbReference type="OrthoDB" id="9797743at2"/>
<dbReference type="STRING" id="216463.VC81_02120"/>